<protein>
    <submittedName>
        <fullName evidence="2">GNAT family N-acetyltransferase</fullName>
    </submittedName>
</protein>
<dbReference type="SUPFAM" id="SSF55729">
    <property type="entry name" value="Acyl-CoA N-acyltransferases (Nat)"/>
    <property type="match status" value="1"/>
</dbReference>
<proteinExistence type="predicted"/>
<dbReference type="RefSeq" id="WP_378484145.1">
    <property type="nucleotide sequence ID" value="NZ_JBHUFB010000007.1"/>
</dbReference>
<comment type="caution">
    <text evidence="2">The sequence shown here is derived from an EMBL/GenBank/DDBJ whole genome shotgun (WGS) entry which is preliminary data.</text>
</comment>
<dbReference type="Gene3D" id="3.40.630.30">
    <property type="match status" value="1"/>
</dbReference>
<evidence type="ECO:0000313" key="3">
    <source>
        <dbReference type="Proteomes" id="UP001597286"/>
    </source>
</evidence>
<dbReference type="InterPro" id="IPR000182">
    <property type="entry name" value="GNAT_dom"/>
</dbReference>
<accession>A0ABW4NZW6</accession>
<evidence type="ECO:0000259" key="1">
    <source>
        <dbReference type="PROSITE" id="PS51186"/>
    </source>
</evidence>
<dbReference type="Pfam" id="PF12746">
    <property type="entry name" value="GNAT_acetyltran"/>
    <property type="match status" value="1"/>
</dbReference>
<keyword evidence="3" id="KW-1185">Reference proteome</keyword>
<name>A0ABW4NZW6_9NOCA</name>
<dbReference type="InterPro" id="IPR027365">
    <property type="entry name" value="GNAT_acetyltra_YdfB-like"/>
</dbReference>
<evidence type="ECO:0000313" key="2">
    <source>
        <dbReference type="EMBL" id="MFD1811614.1"/>
    </source>
</evidence>
<reference evidence="3" key="1">
    <citation type="journal article" date="2019" name="Int. J. Syst. Evol. Microbiol.">
        <title>The Global Catalogue of Microorganisms (GCM) 10K type strain sequencing project: providing services to taxonomists for standard genome sequencing and annotation.</title>
        <authorList>
            <consortium name="The Broad Institute Genomics Platform"/>
            <consortium name="The Broad Institute Genome Sequencing Center for Infectious Disease"/>
            <person name="Wu L."/>
            <person name="Ma J."/>
        </authorList>
    </citation>
    <scope>NUCLEOTIDE SEQUENCE [LARGE SCALE GENOMIC DNA]</scope>
    <source>
        <strain evidence="3">DT72</strain>
    </source>
</reference>
<gene>
    <name evidence="2" type="ORF">ACFSJG_05265</name>
</gene>
<feature type="domain" description="N-acetyltransferase" evidence="1">
    <location>
        <begin position="99"/>
        <end position="228"/>
    </location>
</feature>
<dbReference type="EMBL" id="JBHUFB010000007">
    <property type="protein sequence ID" value="MFD1811614.1"/>
    <property type="molecule type" value="Genomic_DNA"/>
</dbReference>
<dbReference type="InterPro" id="IPR016181">
    <property type="entry name" value="Acyl_CoA_acyltransferase"/>
</dbReference>
<dbReference type="Proteomes" id="UP001597286">
    <property type="component" value="Unassembled WGS sequence"/>
</dbReference>
<sequence>MDSHQLDIVALAWSRELGLPDDALRRDGARSVGRAERRVVHIRLGTSTALVGPDWLVDRADDLDDEALSSRAVLMELTKDHAGRCSAPRLLSYAAEPRDDIDVDNPLISHVQPHVQALEAACPPDDVAEASLIGRRNWFTLLDEDENPLASAGYDEWQGIVARIGVLTVPAARRRGHGTVVGRLCTNDAIDEGMIPQWSSHPGNTASRRLAARLGFEELGSITEVTLP</sequence>
<dbReference type="PROSITE" id="PS51186">
    <property type="entry name" value="GNAT"/>
    <property type="match status" value="1"/>
</dbReference>
<organism evidence="2 3">
    <name type="scientific">Rhodococcus gannanensis</name>
    <dbReference type="NCBI Taxonomy" id="1960308"/>
    <lineage>
        <taxon>Bacteria</taxon>
        <taxon>Bacillati</taxon>
        <taxon>Actinomycetota</taxon>
        <taxon>Actinomycetes</taxon>
        <taxon>Mycobacteriales</taxon>
        <taxon>Nocardiaceae</taxon>
        <taxon>Rhodococcus</taxon>
    </lineage>
</organism>